<dbReference type="PROSITE" id="PS00094">
    <property type="entry name" value="C5_MTASE_1"/>
    <property type="match status" value="1"/>
</dbReference>
<keyword evidence="5" id="KW-0680">Restriction system</keyword>
<accession>A0A4P7AHL2</accession>
<dbReference type="PROSITE" id="PS51679">
    <property type="entry name" value="SAM_MT_C5"/>
    <property type="match status" value="1"/>
</dbReference>
<evidence type="ECO:0000256" key="3">
    <source>
        <dbReference type="ARBA" id="ARBA00022679"/>
    </source>
</evidence>
<dbReference type="KEGG" id="sgq:SGLAD_v1c04120"/>
<keyword evidence="4 6" id="KW-0949">S-adenosyl-L-methionine</keyword>
<dbReference type="OrthoDB" id="9813719at2"/>
<evidence type="ECO:0000256" key="1">
    <source>
        <dbReference type="ARBA" id="ARBA00011975"/>
    </source>
</evidence>
<dbReference type="Pfam" id="PF00145">
    <property type="entry name" value="DNA_methylase"/>
    <property type="match status" value="1"/>
</dbReference>
<evidence type="ECO:0000256" key="6">
    <source>
        <dbReference type="PROSITE-ProRule" id="PRU01016"/>
    </source>
</evidence>
<dbReference type="InterPro" id="IPR029063">
    <property type="entry name" value="SAM-dependent_MTases_sf"/>
</dbReference>
<dbReference type="SUPFAM" id="SSF53335">
    <property type="entry name" value="S-adenosyl-L-methionine-dependent methyltransferases"/>
    <property type="match status" value="1"/>
</dbReference>
<dbReference type="EMBL" id="CP038013">
    <property type="protein sequence ID" value="QBQ07611.1"/>
    <property type="molecule type" value="Genomic_DNA"/>
</dbReference>
<keyword evidence="8" id="KW-1185">Reference proteome</keyword>
<dbReference type="GO" id="GO:0032259">
    <property type="term" value="P:methylation"/>
    <property type="evidence" value="ECO:0007669"/>
    <property type="project" value="UniProtKB-KW"/>
</dbReference>
<sequence>MYNGTSLFSNVGIDEHFFKTRNVKIKVANELLDKRAMFYKHLYPDVDVIIGDIRNDIVFKTIINKHVKYKCDFLIATPPCQGMSVAGKMDKNDERNALIKYVVKFIQITKPKNILIENVPGLLKFKIEVNGEKVAIKDYIINTLECMGYIVNYGVLDAADYETPQHRKRAIFLISNIRKWEFPKPKNRITVKDVIYNLESIESGEKGKHRFHYAKKHNKKHILWMSNTPTGKSAHDNLEHFPIKDNGEKIKGYKTTYKRIDWDKPAPTITMANGSISSQNNVHPGRIKKDKTYSDARVLTILELLRLTGLPDDWNIPIWATDNLIREVIGESFPPKFALSMLSTMPNEYEDE</sequence>
<gene>
    <name evidence="7" type="ORF">SGLAD_v1c04120</name>
</gene>
<proteinExistence type="inferred from homology"/>
<protein>
    <recommendedName>
        <fullName evidence="1">DNA (cytosine-5-)-methyltransferase</fullName>
        <ecNumber evidence="1">2.1.1.37</ecNumber>
    </recommendedName>
</protein>
<dbReference type="AlphaFoldDB" id="A0A4P7AHL2"/>
<dbReference type="InterPro" id="IPR050390">
    <property type="entry name" value="C5-Methyltransferase"/>
</dbReference>
<feature type="active site" evidence="6">
    <location>
        <position position="80"/>
    </location>
</feature>
<evidence type="ECO:0000256" key="2">
    <source>
        <dbReference type="ARBA" id="ARBA00022603"/>
    </source>
</evidence>
<dbReference type="PANTHER" id="PTHR10629">
    <property type="entry name" value="CYTOSINE-SPECIFIC METHYLTRANSFERASE"/>
    <property type="match status" value="1"/>
</dbReference>
<dbReference type="REBASE" id="309892">
    <property type="entry name" value="M.Sgl22552ORF4120P"/>
</dbReference>
<dbReference type="EC" id="2.1.1.37" evidence="1"/>
<keyword evidence="2 6" id="KW-0489">Methyltransferase</keyword>
<dbReference type="RefSeq" id="WP_134297405.1">
    <property type="nucleotide sequence ID" value="NZ_CP038013.1"/>
</dbReference>
<reference evidence="7 8" key="1">
    <citation type="submission" date="2019-03" db="EMBL/GenBank/DDBJ databases">
        <title>Complete genome sequence of Spiroplasma gladiatoris TG-1 (DSM 22552).</title>
        <authorList>
            <person name="Lin Y.-C."/>
            <person name="Chou L."/>
            <person name="Kuo C.-H."/>
        </authorList>
    </citation>
    <scope>NUCLEOTIDE SEQUENCE [LARGE SCALE GENOMIC DNA]</scope>
    <source>
        <strain evidence="7 8">TG-1</strain>
    </source>
</reference>
<dbReference type="Gene3D" id="3.90.120.10">
    <property type="entry name" value="DNA Methylase, subunit A, domain 2"/>
    <property type="match status" value="1"/>
</dbReference>
<evidence type="ECO:0000256" key="5">
    <source>
        <dbReference type="ARBA" id="ARBA00022747"/>
    </source>
</evidence>
<dbReference type="GO" id="GO:0003677">
    <property type="term" value="F:DNA binding"/>
    <property type="evidence" value="ECO:0007669"/>
    <property type="project" value="TreeGrafter"/>
</dbReference>
<evidence type="ECO:0000313" key="8">
    <source>
        <dbReference type="Proteomes" id="UP000294309"/>
    </source>
</evidence>
<dbReference type="Proteomes" id="UP000294309">
    <property type="component" value="Chromosome"/>
</dbReference>
<evidence type="ECO:0000256" key="4">
    <source>
        <dbReference type="ARBA" id="ARBA00022691"/>
    </source>
</evidence>
<dbReference type="PANTHER" id="PTHR10629:SF52">
    <property type="entry name" value="DNA (CYTOSINE-5)-METHYLTRANSFERASE 1"/>
    <property type="match status" value="1"/>
</dbReference>
<dbReference type="GO" id="GO:0044027">
    <property type="term" value="P:negative regulation of gene expression via chromosomal CpG island methylation"/>
    <property type="evidence" value="ECO:0007669"/>
    <property type="project" value="TreeGrafter"/>
</dbReference>
<dbReference type="GO" id="GO:0009307">
    <property type="term" value="P:DNA restriction-modification system"/>
    <property type="evidence" value="ECO:0007669"/>
    <property type="project" value="UniProtKB-KW"/>
</dbReference>
<comment type="similarity">
    <text evidence="6">Belongs to the class I-like SAM-binding methyltransferase superfamily. C5-methyltransferase family.</text>
</comment>
<dbReference type="NCBIfam" id="TIGR00675">
    <property type="entry name" value="dcm"/>
    <property type="match status" value="1"/>
</dbReference>
<name>A0A4P7AHL2_9MOLU</name>
<keyword evidence="3 6" id="KW-0808">Transferase</keyword>
<dbReference type="Gene3D" id="3.40.50.150">
    <property type="entry name" value="Vaccinia Virus protein VP39"/>
    <property type="match status" value="1"/>
</dbReference>
<dbReference type="InterPro" id="IPR001525">
    <property type="entry name" value="C5_MeTfrase"/>
</dbReference>
<evidence type="ECO:0000313" key="7">
    <source>
        <dbReference type="EMBL" id="QBQ07611.1"/>
    </source>
</evidence>
<dbReference type="InterPro" id="IPR018117">
    <property type="entry name" value="C5_DNA_meth_AS"/>
</dbReference>
<dbReference type="GO" id="GO:0003886">
    <property type="term" value="F:DNA (cytosine-5-)-methyltransferase activity"/>
    <property type="evidence" value="ECO:0007669"/>
    <property type="project" value="UniProtKB-EC"/>
</dbReference>
<organism evidence="7 8">
    <name type="scientific">Spiroplasma gladiatoris</name>
    <dbReference type="NCBI Taxonomy" id="2143"/>
    <lineage>
        <taxon>Bacteria</taxon>
        <taxon>Bacillati</taxon>
        <taxon>Mycoplasmatota</taxon>
        <taxon>Mollicutes</taxon>
        <taxon>Entomoplasmatales</taxon>
        <taxon>Spiroplasmataceae</taxon>
        <taxon>Spiroplasma</taxon>
    </lineage>
</organism>